<dbReference type="EMBL" id="CP099418">
    <property type="protein sequence ID" value="USW47397.1"/>
    <property type="molecule type" value="Genomic_DNA"/>
</dbReference>
<evidence type="ECO:0000313" key="2">
    <source>
        <dbReference type="EMBL" id="USW47397.1"/>
    </source>
</evidence>
<dbReference type="Proteomes" id="UP001056384">
    <property type="component" value="Chromosome 1"/>
</dbReference>
<proteinExistence type="predicted"/>
<gene>
    <name evidence="2" type="ORF">Slin15195_G007160</name>
</gene>
<dbReference type="AlphaFoldDB" id="A0A9Q9AJU0"/>
<keyword evidence="3" id="KW-1185">Reference proteome</keyword>
<sequence>MSSAASAGSPTSTTPSPVTSPIEEQLKKLTSDIVEACNSRHWDPKSYPWTFIAPEFVAGTTFAVLPSEVDFRGFLDAFSGLYASKPEYFVRITDITANVSEKTGKAIVFVNLENVNYTPGGVLRYSVGKLEFQGCGNGLWLCVRYTSLPVGEGPF</sequence>
<evidence type="ECO:0000313" key="3">
    <source>
        <dbReference type="Proteomes" id="UP001056384"/>
    </source>
</evidence>
<dbReference type="OrthoDB" id="3632176at2759"/>
<evidence type="ECO:0008006" key="4">
    <source>
        <dbReference type="Google" id="ProtNLM"/>
    </source>
</evidence>
<protein>
    <recommendedName>
        <fullName evidence="4">SnoaL-like domain-containing protein</fullName>
    </recommendedName>
</protein>
<evidence type="ECO:0000256" key="1">
    <source>
        <dbReference type="SAM" id="MobiDB-lite"/>
    </source>
</evidence>
<name>A0A9Q9AJU0_9PEZI</name>
<accession>A0A9Q9AJU0</accession>
<feature type="region of interest" description="Disordered" evidence="1">
    <location>
        <begin position="1"/>
        <end position="21"/>
    </location>
</feature>
<reference evidence="2" key="1">
    <citation type="submission" date="2022-06" db="EMBL/GenBank/DDBJ databases">
        <title>Complete genome sequences of two strains of the flax pathogen Septoria linicola.</title>
        <authorList>
            <person name="Lapalu N."/>
            <person name="Simon A."/>
            <person name="Demenou B."/>
            <person name="Paumier D."/>
            <person name="Guillot M.-P."/>
            <person name="Gout L."/>
            <person name="Valade R."/>
        </authorList>
    </citation>
    <scope>NUCLEOTIDE SEQUENCE</scope>
    <source>
        <strain evidence="2">SE15195</strain>
    </source>
</reference>
<organism evidence="2 3">
    <name type="scientific">Septoria linicola</name>
    <dbReference type="NCBI Taxonomy" id="215465"/>
    <lineage>
        <taxon>Eukaryota</taxon>
        <taxon>Fungi</taxon>
        <taxon>Dikarya</taxon>
        <taxon>Ascomycota</taxon>
        <taxon>Pezizomycotina</taxon>
        <taxon>Dothideomycetes</taxon>
        <taxon>Dothideomycetidae</taxon>
        <taxon>Mycosphaerellales</taxon>
        <taxon>Mycosphaerellaceae</taxon>
        <taxon>Septoria</taxon>
    </lineage>
</organism>